<dbReference type="GO" id="GO:0016787">
    <property type="term" value="F:hydrolase activity"/>
    <property type="evidence" value="ECO:0007669"/>
    <property type="project" value="UniProtKB-KW"/>
</dbReference>
<dbReference type="Gene3D" id="3.40.50.300">
    <property type="entry name" value="P-loop containing nucleotide triphosphate hydrolases"/>
    <property type="match status" value="1"/>
</dbReference>
<dbReference type="GO" id="GO:0006310">
    <property type="term" value="P:DNA recombination"/>
    <property type="evidence" value="ECO:0007669"/>
    <property type="project" value="UniProtKB-KW"/>
</dbReference>
<dbReference type="InterPro" id="IPR010285">
    <property type="entry name" value="DNA_helicase_pif1-like_DEAD"/>
</dbReference>
<keyword evidence="1" id="KW-0547">Nucleotide-binding</keyword>
<comment type="catalytic activity">
    <reaction evidence="1">
        <text>ATP + H2O = ADP + phosphate + H(+)</text>
        <dbReference type="Rhea" id="RHEA:13065"/>
        <dbReference type="ChEBI" id="CHEBI:15377"/>
        <dbReference type="ChEBI" id="CHEBI:15378"/>
        <dbReference type="ChEBI" id="CHEBI:30616"/>
        <dbReference type="ChEBI" id="CHEBI:43474"/>
        <dbReference type="ChEBI" id="CHEBI:456216"/>
        <dbReference type="EC" id="5.6.2.3"/>
    </reaction>
</comment>
<dbReference type="GO" id="GO:0000723">
    <property type="term" value="P:telomere maintenance"/>
    <property type="evidence" value="ECO:0007669"/>
    <property type="project" value="InterPro"/>
</dbReference>
<dbReference type="InterPro" id="IPR051055">
    <property type="entry name" value="PIF1_helicase"/>
</dbReference>
<evidence type="ECO:0000256" key="1">
    <source>
        <dbReference type="RuleBase" id="RU363044"/>
    </source>
</evidence>
<proteinExistence type="inferred from homology"/>
<protein>
    <recommendedName>
        <fullName evidence="1">ATP-dependent DNA helicase</fullName>
        <ecNumber evidence="1">5.6.2.3</ecNumber>
    </recommendedName>
</protein>
<feature type="domain" description="DNA helicase Pif1-like DEAD-box helicase" evidence="3">
    <location>
        <begin position="131"/>
        <end position="239"/>
    </location>
</feature>
<comment type="cofactor">
    <cofactor evidence="1">
        <name>Mg(2+)</name>
        <dbReference type="ChEBI" id="CHEBI:18420"/>
    </cofactor>
</comment>
<dbReference type="GO" id="GO:0005524">
    <property type="term" value="F:ATP binding"/>
    <property type="evidence" value="ECO:0007669"/>
    <property type="project" value="UniProtKB-KW"/>
</dbReference>
<dbReference type="GO" id="GO:0006281">
    <property type="term" value="P:DNA repair"/>
    <property type="evidence" value="ECO:0007669"/>
    <property type="project" value="UniProtKB-KW"/>
</dbReference>
<dbReference type="EMBL" id="JAWDJX010000096">
    <property type="protein sequence ID" value="KAK3046388.1"/>
    <property type="molecule type" value="Genomic_DNA"/>
</dbReference>
<comment type="caution">
    <text evidence="4">The sequence shown here is derived from an EMBL/GenBank/DDBJ whole genome shotgun (WGS) entry which is preliminary data.</text>
</comment>
<keyword evidence="1" id="KW-0234">DNA repair</keyword>
<keyword evidence="1" id="KW-0347">Helicase</keyword>
<keyword evidence="1" id="KW-0067">ATP-binding</keyword>
<keyword evidence="1" id="KW-0233">DNA recombination</keyword>
<keyword evidence="1" id="KW-0227">DNA damage</keyword>
<evidence type="ECO:0000313" key="4">
    <source>
        <dbReference type="EMBL" id="KAK3046388.1"/>
    </source>
</evidence>
<dbReference type="PANTHER" id="PTHR47642">
    <property type="entry name" value="ATP-DEPENDENT DNA HELICASE"/>
    <property type="match status" value="1"/>
</dbReference>
<evidence type="ECO:0000256" key="2">
    <source>
        <dbReference type="SAM" id="MobiDB-lite"/>
    </source>
</evidence>
<evidence type="ECO:0000259" key="3">
    <source>
        <dbReference type="Pfam" id="PF05970"/>
    </source>
</evidence>
<dbReference type="AlphaFoldDB" id="A0AAJ0D5C3"/>
<dbReference type="InterPro" id="IPR027417">
    <property type="entry name" value="P-loop_NTPase"/>
</dbReference>
<feature type="region of interest" description="Disordered" evidence="2">
    <location>
        <begin position="1"/>
        <end position="39"/>
    </location>
</feature>
<dbReference type="EC" id="5.6.2.3" evidence="1"/>
<keyword evidence="5" id="KW-1185">Reference proteome</keyword>
<feature type="compositionally biased region" description="Basic and acidic residues" evidence="2">
    <location>
        <begin position="19"/>
        <end position="39"/>
    </location>
</feature>
<dbReference type="GO" id="GO:0043139">
    <property type="term" value="F:5'-3' DNA helicase activity"/>
    <property type="evidence" value="ECO:0007669"/>
    <property type="project" value="UniProtKB-EC"/>
</dbReference>
<accession>A0AAJ0D5C3</accession>
<evidence type="ECO:0000313" key="5">
    <source>
        <dbReference type="Proteomes" id="UP001271007"/>
    </source>
</evidence>
<comment type="similarity">
    <text evidence="1">Belongs to the helicase family.</text>
</comment>
<gene>
    <name evidence="4" type="ORF">LTR09_012132</name>
</gene>
<organism evidence="4 5">
    <name type="scientific">Extremus antarcticus</name>
    <dbReference type="NCBI Taxonomy" id="702011"/>
    <lineage>
        <taxon>Eukaryota</taxon>
        <taxon>Fungi</taxon>
        <taxon>Dikarya</taxon>
        <taxon>Ascomycota</taxon>
        <taxon>Pezizomycotina</taxon>
        <taxon>Dothideomycetes</taxon>
        <taxon>Dothideomycetidae</taxon>
        <taxon>Mycosphaerellales</taxon>
        <taxon>Extremaceae</taxon>
        <taxon>Extremus</taxon>
    </lineage>
</organism>
<sequence>MANEQNTSKKRGRPSKYATAEEKAFADVERRRERRRREAYERRERLHAQYYAARASTTPLTISTEPYRNGEVKIILEDPGKSGKEGHDIWQSAHSLSSDEDGSSYGTEDDVEVQRSTEPVPAPDALRLCGEQLRVIELVRSGANVFYTGGAGTGKSTVLRANVKELQARHRRVHVVTPTDISALNVSGSTYFTYAGWNPGVMKKPIREMRTMAMSKERRNRILSTDMLIIDEISMLESYQF</sequence>
<dbReference type="Proteomes" id="UP001271007">
    <property type="component" value="Unassembled WGS sequence"/>
</dbReference>
<dbReference type="Pfam" id="PF05970">
    <property type="entry name" value="PIF1"/>
    <property type="match status" value="1"/>
</dbReference>
<dbReference type="PANTHER" id="PTHR47642:SF5">
    <property type="entry name" value="ATP-DEPENDENT DNA HELICASE"/>
    <property type="match status" value="1"/>
</dbReference>
<dbReference type="SUPFAM" id="SSF52540">
    <property type="entry name" value="P-loop containing nucleoside triphosphate hydrolases"/>
    <property type="match status" value="1"/>
</dbReference>
<reference evidence="4" key="1">
    <citation type="submission" date="2023-04" db="EMBL/GenBank/DDBJ databases">
        <title>Black Yeasts Isolated from many extreme environments.</title>
        <authorList>
            <person name="Coleine C."/>
            <person name="Stajich J.E."/>
            <person name="Selbmann L."/>
        </authorList>
    </citation>
    <scope>NUCLEOTIDE SEQUENCE</scope>
    <source>
        <strain evidence="4">CCFEE 5312</strain>
    </source>
</reference>
<name>A0AAJ0D5C3_9PEZI</name>
<keyword evidence="1" id="KW-0378">Hydrolase</keyword>